<feature type="non-terminal residue" evidence="3">
    <location>
        <position position="375"/>
    </location>
</feature>
<dbReference type="EMBL" id="WTXG01000005">
    <property type="protein sequence ID" value="KAI0305726.1"/>
    <property type="molecule type" value="Genomic_DNA"/>
</dbReference>
<feature type="site" description="Cleavage; by autolysis" evidence="2">
    <location>
        <begin position="267"/>
        <end position="268"/>
    </location>
</feature>
<protein>
    <submittedName>
        <fullName evidence="3">Nucleophile aminohydrolase</fullName>
    </submittedName>
</protein>
<dbReference type="GO" id="GO:0004298">
    <property type="term" value="F:threonine-type endopeptidase activity"/>
    <property type="evidence" value="ECO:0007669"/>
    <property type="project" value="TreeGrafter"/>
</dbReference>
<evidence type="ECO:0000256" key="1">
    <source>
        <dbReference type="PIRSR" id="PIRSR600246-1"/>
    </source>
</evidence>
<sequence length="375" mass="39966">MLCYTICYCHPLFHASMGQEQGTTPSAHTSTVPFYVVAIHGGAGFHPPPSESIKRSLREAIFSASTALSSAASTTARRSSYTPDTDPSALYTVTTLIAALEDAPDFNAGYGSNLTFDGNVECDAALMDGGCRRAGNDSGDGTFDAFGGVGAVEAYAILLGLGRIPPLLLVGEGAVQFAREQGGMNIVDPGEMVAPKAWQEWRVWRERWEDEQRVVAGRSSSGTSELVASAHDLRGGFVSDSNPWKLRGYDEPLSEDKNAELMRLRQDTVGAVVLMGDTGDVAAGVSSGGLLLKPSGRVGEVSSRNSLAVLTLIKGFRRPYLAPAVGRSNYLVVVASLAVSQVRENSSCSRPWQKLSPRRSPQLLTVTRTISSDPY</sequence>
<dbReference type="PANTHER" id="PTHR10188:SF8">
    <property type="entry name" value="THREONINE ASPARTASE 1"/>
    <property type="match status" value="1"/>
</dbReference>
<evidence type="ECO:0000256" key="2">
    <source>
        <dbReference type="PIRSR" id="PIRSR600246-3"/>
    </source>
</evidence>
<dbReference type="SUPFAM" id="SSF56235">
    <property type="entry name" value="N-terminal nucleophile aminohydrolases (Ntn hydrolases)"/>
    <property type="match status" value="1"/>
</dbReference>
<dbReference type="InterPro" id="IPR029055">
    <property type="entry name" value="Ntn_hydrolases_N"/>
</dbReference>
<dbReference type="AlphaFoldDB" id="A0AAD4M8D1"/>
<feature type="active site" description="Nucleophile" evidence="1">
    <location>
        <position position="268"/>
    </location>
</feature>
<dbReference type="GO" id="GO:0005737">
    <property type="term" value="C:cytoplasm"/>
    <property type="evidence" value="ECO:0007669"/>
    <property type="project" value="TreeGrafter"/>
</dbReference>
<keyword evidence="4" id="KW-1185">Reference proteome</keyword>
<organism evidence="3 4">
    <name type="scientific">Multifurca ochricompacta</name>
    <dbReference type="NCBI Taxonomy" id="376703"/>
    <lineage>
        <taxon>Eukaryota</taxon>
        <taxon>Fungi</taxon>
        <taxon>Dikarya</taxon>
        <taxon>Basidiomycota</taxon>
        <taxon>Agaricomycotina</taxon>
        <taxon>Agaricomycetes</taxon>
        <taxon>Russulales</taxon>
        <taxon>Russulaceae</taxon>
        <taxon>Multifurca</taxon>
    </lineage>
</organism>
<dbReference type="Gene3D" id="3.60.20.30">
    <property type="entry name" value="(Glycosyl)asparaginase"/>
    <property type="match status" value="1"/>
</dbReference>
<evidence type="ECO:0000313" key="4">
    <source>
        <dbReference type="Proteomes" id="UP001203297"/>
    </source>
</evidence>
<evidence type="ECO:0000313" key="3">
    <source>
        <dbReference type="EMBL" id="KAI0305726.1"/>
    </source>
</evidence>
<dbReference type="InterPro" id="IPR000246">
    <property type="entry name" value="Peptidase_T2"/>
</dbReference>
<accession>A0AAD4M8D1</accession>
<gene>
    <name evidence="3" type="ORF">B0F90DRAFT_1700486</name>
</gene>
<reference evidence="3" key="1">
    <citation type="journal article" date="2022" name="New Phytol.">
        <title>Evolutionary transition to the ectomycorrhizal habit in the genomes of a hyperdiverse lineage of mushroom-forming fungi.</title>
        <authorList>
            <person name="Looney B."/>
            <person name="Miyauchi S."/>
            <person name="Morin E."/>
            <person name="Drula E."/>
            <person name="Courty P.E."/>
            <person name="Kohler A."/>
            <person name="Kuo A."/>
            <person name="LaButti K."/>
            <person name="Pangilinan J."/>
            <person name="Lipzen A."/>
            <person name="Riley R."/>
            <person name="Andreopoulos W."/>
            <person name="He G."/>
            <person name="Johnson J."/>
            <person name="Nolan M."/>
            <person name="Tritt A."/>
            <person name="Barry K.W."/>
            <person name="Grigoriev I.V."/>
            <person name="Nagy L.G."/>
            <person name="Hibbett D."/>
            <person name="Henrissat B."/>
            <person name="Matheny P.B."/>
            <person name="Labbe J."/>
            <person name="Martin F.M."/>
        </authorList>
    </citation>
    <scope>NUCLEOTIDE SEQUENCE</scope>
    <source>
        <strain evidence="3">BPL690</strain>
    </source>
</reference>
<dbReference type="Pfam" id="PF01112">
    <property type="entry name" value="Asparaginase_2"/>
    <property type="match status" value="1"/>
</dbReference>
<dbReference type="Proteomes" id="UP001203297">
    <property type="component" value="Unassembled WGS sequence"/>
</dbReference>
<dbReference type="GO" id="GO:0051604">
    <property type="term" value="P:protein maturation"/>
    <property type="evidence" value="ECO:0007669"/>
    <property type="project" value="TreeGrafter"/>
</dbReference>
<proteinExistence type="predicted"/>
<name>A0AAD4M8D1_9AGAM</name>
<dbReference type="PANTHER" id="PTHR10188">
    <property type="entry name" value="L-ASPARAGINASE"/>
    <property type="match status" value="1"/>
</dbReference>
<comment type="caution">
    <text evidence="3">The sequence shown here is derived from an EMBL/GenBank/DDBJ whole genome shotgun (WGS) entry which is preliminary data.</text>
</comment>